<organism evidence="2 3">
    <name type="scientific">Pedobacter chitinilyticus</name>
    <dbReference type="NCBI Taxonomy" id="2233776"/>
    <lineage>
        <taxon>Bacteria</taxon>
        <taxon>Pseudomonadati</taxon>
        <taxon>Bacteroidota</taxon>
        <taxon>Sphingobacteriia</taxon>
        <taxon>Sphingobacteriales</taxon>
        <taxon>Sphingobacteriaceae</taxon>
        <taxon>Pedobacter</taxon>
    </lineage>
</organism>
<dbReference type="InterPro" id="IPR011250">
    <property type="entry name" value="OMP/PagP_B-barrel"/>
</dbReference>
<dbReference type="RefSeq" id="WP_113647310.1">
    <property type="nucleotide sequence ID" value="NZ_QMHN01000003.1"/>
</dbReference>
<evidence type="ECO:0000313" key="2">
    <source>
        <dbReference type="EMBL" id="RWU07399.1"/>
    </source>
</evidence>
<dbReference type="AlphaFoldDB" id="A0A3S3PNF2"/>
<sequence>MKKTVLFLLLVSTAFISQAQKFGYSKGDNLLNVGVGVNSFYNGGIPFGASYEKGITNDISVGANADYLSNNYNYGSGISYKFTAIYVGARASYHFNKLLKINTEKIDVYGGATIGYRSFKWKDNFSNSGLDDSYGSGVYLGVYAGGKYYFSKKIGVFTEVGDIGSTNARIGLAFKL</sequence>
<evidence type="ECO:0008006" key="4">
    <source>
        <dbReference type="Google" id="ProtNLM"/>
    </source>
</evidence>
<dbReference type="SUPFAM" id="SSF56925">
    <property type="entry name" value="OMPA-like"/>
    <property type="match status" value="1"/>
</dbReference>
<reference evidence="2 3" key="1">
    <citation type="submission" date="2018-06" db="EMBL/GenBank/DDBJ databases">
        <title>Pedobacter endophyticus sp. nov., an endophytic bacterium isolated from a leaf of Triticum aestivum.</title>
        <authorList>
            <person name="Zhang L."/>
        </authorList>
    </citation>
    <scope>NUCLEOTIDE SEQUENCE [LARGE SCALE GENOMIC DNA]</scope>
    <source>
        <strain evidence="2 3">CM134L-2</strain>
    </source>
</reference>
<keyword evidence="1" id="KW-0732">Signal</keyword>
<protein>
    <recommendedName>
        <fullName evidence="4">Outer membrane protein beta-barrel domain-containing protein</fullName>
    </recommendedName>
</protein>
<accession>A0A3S3PNF2</accession>
<dbReference type="OrthoDB" id="1118003at2"/>
<evidence type="ECO:0000256" key="1">
    <source>
        <dbReference type="SAM" id="SignalP"/>
    </source>
</evidence>
<dbReference type="EMBL" id="SAYW01000003">
    <property type="protein sequence ID" value="RWU07399.1"/>
    <property type="molecule type" value="Genomic_DNA"/>
</dbReference>
<evidence type="ECO:0000313" key="3">
    <source>
        <dbReference type="Proteomes" id="UP000284120"/>
    </source>
</evidence>
<comment type="caution">
    <text evidence="2">The sequence shown here is derived from an EMBL/GenBank/DDBJ whole genome shotgun (WGS) entry which is preliminary data.</text>
</comment>
<proteinExistence type="predicted"/>
<keyword evidence="3" id="KW-1185">Reference proteome</keyword>
<name>A0A3S3PNF2_9SPHI</name>
<gene>
    <name evidence="2" type="ORF">DPV69_10425</name>
</gene>
<feature type="signal peptide" evidence="1">
    <location>
        <begin position="1"/>
        <end position="19"/>
    </location>
</feature>
<feature type="chain" id="PRO_5018558560" description="Outer membrane protein beta-barrel domain-containing protein" evidence="1">
    <location>
        <begin position="20"/>
        <end position="176"/>
    </location>
</feature>
<dbReference type="Proteomes" id="UP000284120">
    <property type="component" value="Unassembled WGS sequence"/>
</dbReference>